<dbReference type="Proteomes" id="UP000563151">
    <property type="component" value="Unassembled WGS sequence"/>
</dbReference>
<dbReference type="AlphaFoldDB" id="A0A923J0I0"/>
<evidence type="ECO:0000313" key="3">
    <source>
        <dbReference type="Proteomes" id="UP000563151"/>
    </source>
</evidence>
<evidence type="ECO:0000313" key="2">
    <source>
        <dbReference type="EMBL" id="MBC2396760.1"/>
    </source>
</evidence>
<keyword evidence="1" id="KW-0812">Transmembrane</keyword>
<dbReference type="EMBL" id="JAAZWO010000003">
    <property type="protein sequence ID" value="MBC2396760.1"/>
    <property type="molecule type" value="Genomic_DNA"/>
</dbReference>
<reference evidence="2 3" key="1">
    <citation type="submission" date="2020-04" db="EMBL/GenBank/DDBJ databases">
        <title>Genomic insights into acetone-butanol-ethanol (ABE) fermentation by sequencing solventogenic clostridia strains.</title>
        <authorList>
            <person name="Brown S."/>
        </authorList>
    </citation>
    <scope>NUCLEOTIDE SEQUENCE [LARGE SCALE GENOMIC DNA]</scope>
    <source>
        <strain evidence="2 3">DJ011</strain>
    </source>
</reference>
<name>A0A923J0I0_CLOTT</name>
<comment type="caution">
    <text evidence="2">The sequence shown here is derived from an EMBL/GenBank/DDBJ whole genome shotgun (WGS) entry which is preliminary data.</text>
</comment>
<feature type="transmembrane region" description="Helical" evidence="1">
    <location>
        <begin position="111"/>
        <end position="128"/>
    </location>
</feature>
<keyword evidence="1" id="KW-1133">Transmembrane helix</keyword>
<dbReference type="RefSeq" id="WP_051593182.1">
    <property type="nucleotide sequence ID" value="NZ_JAAZWO010000003.1"/>
</dbReference>
<keyword evidence="3" id="KW-1185">Reference proteome</keyword>
<keyword evidence="1" id="KW-0472">Membrane</keyword>
<sequence>MKESAQAIFLFGVAATFSLIYSAYQYISLMMNKKLISYTTATIIDTNTVVPEAMKKNNSRWAIVRFRVGEKDYVSSSRIQVSMNACVGDEIRIAYYKDNPSELFTASLKKAGIFFIIGIVCMAITFYLRGSN</sequence>
<gene>
    <name evidence="2" type="ORF">HGG79_03050</name>
</gene>
<organism evidence="2 3">
    <name type="scientific">Clostridium tetanomorphum</name>
    <dbReference type="NCBI Taxonomy" id="1553"/>
    <lineage>
        <taxon>Bacteria</taxon>
        <taxon>Bacillati</taxon>
        <taxon>Bacillota</taxon>
        <taxon>Clostridia</taxon>
        <taxon>Eubacteriales</taxon>
        <taxon>Clostridiaceae</taxon>
        <taxon>Clostridium</taxon>
    </lineage>
</organism>
<evidence type="ECO:0000256" key="1">
    <source>
        <dbReference type="SAM" id="Phobius"/>
    </source>
</evidence>
<feature type="transmembrane region" description="Helical" evidence="1">
    <location>
        <begin position="7"/>
        <end position="27"/>
    </location>
</feature>
<accession>A0A923J0I0</accession>
<proteinExistence type="predicted"/>
<protein>
    <recommendedName>
        <fullName evidence="4">DUF3592 domain-containing protein</fullName>
    </recommendedName>
</protein>
<evidence type="ECO:0008006" key="4">
    <source>
        <dbReference type="Google" id="ProtNLM"/>
    </source>
</evidence>